<dbReference type="Gene3D" id="2.40.50.90">
    <property type="match status" value="1"/>
</dbReference>
<dbReference type="EMBL" id="LDJM01000014">
    <property type="protein sequence ID" value="KRG77985.1"/>
    <property type="molecule type" value="Genomic_DNA"/>
</dbReference>
<dbReference type="PATRIC" id="fig|336566.3.peg.578"/>
<dbReference type="PROSITE" id="PS50830">
    <property type="entry name" value="TNASE_3"/>
    <property type="match status" value="1"/>
</dbReference>
<organism evidence="6 7">
    <name type="scientific">Stenotrophomonas ginsengisoli</name>
    <dbReference type="NCBI Taxonomy" id="336566"/>
    <lineage>
        <taxon>Bacteria</taxon>
        <taxon>Pseudomonadati</taxon>
        <taxon>Pseudomonadota</taxon>
        <taxon>Gammaproteobacteria</taxon>
        <taxon>Lysobacterales</taxon>
        <taxon>Lysobacteraceae</taxon>
        <taxon>Stenotrophomonas</taxon>
    </lineage>
</organism>
<proteinExistence type="predicted"/>
<dbReference type="PANTHER" id="PTHR12302:SF3">
    <property type="entry name" value="SERINE_THREONINE-PROTEIN KINASE 31"/>
    <property type="match status" value="1"/>
</dbReference>
<sequence>MLLAGMCGWPALAWADFDGRVVRVADGDTVTVLREHADGRKEQVRVRLSSIDAPERRQAYGTRSREHLAKLVFERQVRIEEQGSDRYGRVIGVVHVDQVNANQEMVHAGMAWAYRQYLNDSAMLRLETGAKRAGRGLWADKQAMAPWEFRRNEAARRKAEREAREQAAAATP</sequence>
<evidence type="ECO:0000256" key="4">
    <source>
        <dbReference type="SAM" id="MobiDB-lite"/>
    </source>
</evidence>
<dbReference type="InterPro" id="IPR016071">
    <property type="entry name" value="Staphylococal_nuclease_OB-fold"/>
</dbReference>
<dbReference type="OrthoDB" id="9805504at2"/>
<reference evidence="6 7" key="1">
    <citation type="submission" date="2015-05" db="EMBL/GenBank/DDBJ databases">
        <title>Genome sequencing and analysis of members of genus Stenotrophomonas.</title>
        <authorList>
            <person name="Patil P.P."/>
            <person name="Midha S."/>
            <person name="Patil P.B."/>
        </authorList>
    </citation>
    <scope>NUCLEOTIDE SEQUENCE [LARGE SCALE GENOMIC DNA]</scope>
    <source>
        <strain evidence="6 7">DSM 24757</strain>
    </source>
</reference>
<dbReference type="Pfam" id="PF00565">
    <property type="entry name" value="SNase"/>
    <property type="match status" value="1"/>
</dbReference>
<dbReference type="GO" id="GO:0016787">
    <property type="term" value="F:hydrolase activity"/>
    <property type="evidence" value="ECO:0007669"/>
    <property type="project" value="UniProtKB-KW"/>
</dbReference>
<dbReference type="STRING" id="336566.ABB30_06180"/>
<keyword evidence="7" id="KW-1185">Reference proteome</keyword>
<evidence type="ECO:0000313" key="6">
    <source>
        <dbReference type="EMBL" id="KRG77985.1"/>
    </source>
</evidence>
<evidence type="ECO:0000259" key="5">
    <source>
        <dbReference type="PROSITE" id="PS50830"/>
    </source>
</evidence>
<keyword evidence="3" id="KW-0378">Hydrolase</keyword>
<keyword evidence="1" id="KW-0540">Nuclease</keyword>
<gene>
    <name evidence="6" type="ORF">ABB30_06180</name>
</gene>
<evidence type="ECO:0000256" key="3">
    <source>
        <dbReference type="ARBA" id="ARBA00022801"/>
    </source>
</evidence>
<dbReference type="SUPFAM" id="SSF50199">
    <property type="entry name" value="Staphylococcal nuclease"/>
    <property type="match status" value="1"/>
</dbReference>
<dbReference type="Proteomes" id="UP000050956">
    <property type="component" value="Unassembled WGS sequence"/>
</dbReference>
<protein>
    <recommendedName>
        <fullName evidence="5">TNase-like domain-containing protein</fullName>
    </recommendedName>
</protein>
<dbReference type="PANTHER" id="PTHR12302">
    <property type="entry name" value="EBNA2 BINDING PROTEIN P100"/>
    <property type="match status" value="1"/>
</dbReference>
<name>A0A0R0DIL9_9GAMM</name>
<evidence type="ECO:0000256" key="1">
    <source>
        <dbReference type="ARBA" id="ARBA00022722"/>
    </source>
</evidence>
<feature type="domain" description="TNase-like" evidence="5">
    <location>
        <begin position="15"/>
        <end position="140"/>
    </location>
</feature>
<comment type="caution">
    <text evidence="6">The sequence shown here is derived from an EMBL/GenBank/DDBJ whole genome shotgun (WGS) entry which is preliminary data.</text>
</comment>
<accession>A0A0R0DIL9</accession>
<feature type="compositionally biased region" description="Basic and acidic residues" evidence="4">
    <location>
        <begin position="150"/>
        <end position="165"/>
    </location>
</feature>
<evidence type="ECO:0000313" key="7">
    <source>
        <dbReference type="Proteomes" id="UP000050956"/>
    </source>
</evidence>
<keyword evidence="2" id="KW-0255">Endonuclease</keyword>
<dbReference type="AlphaFoldDB" id="A0A0R0DIL9"/>
<evidence type="ECO:0000256" key="2">
    <source>
        <dbReference type="ARBA" id="ARBA00022759"/>
    </source>
</evidence>
<feature type="region of interest" description="Disordered" evidence="4">
    <location>
        <begin position="150"/>
        <end position="172"/>
    </location>
</feature>
<dbReference type="GO" id="GO:0004519">
    <property type="term" value="F:endonuclease activity"/>
    <property type="evidence" value="ECO:0007669"/>
    <property type="project" value="UniProtKB-KW"/>
</dbReference>
<dbReference type="SMART" id="SM00318">
    <property type="entry name" value="SNc"/>
    <property type="match status" value="1"/>
</dbReference>
<dbReference type="InterPro" id="IPR035437">
    <property type="entry name" value="SNase_OB-fold_sf"/>
</dbReference>